<dbReference type="PANTHER" id="PTHR30055">
    <property type="entry name" value="HTH-TYPE TRANSCRIPTIONAL REGULATOR RUTR"/>
    <property type="match status" value="1"/>
</dbReference>
<keyword evidence="3" id="KW-0804">Transcription</keyword>
<organism evidence="6 7">
    <name type="scientific">Tsukamurella soli</name>
    <dbReference type="NCBI Taxonomy" id="644556"/>
    <lineage>
        <taxon>Bacteria</taxon>
        <taxon>Bacillati</taxon>
        <taxon>Actinomycetota</taxon>
        <taxon>Actinomycetes</taxon>
        <taxon>Mycobacteriales</taxon>
        <taxon>Tsukamurellaceae</taxon>
        <taxon>Tsukamurella</taxon>
    </lineage>
</organism>
<accession>A0ABP8JXB6</accession>
<dbReference type="Proteomes" id="UP001500635">
    <property type="component" value="Unassembled WGS sequence"/>
</dbReference>
<dbReference type="PANTHER" id="PTHR30055:SF234">
    <property type="entry name" value="HTH-TYPE TRANSCRIPTIONAL REGULATOR BETI"/>
    <property type="match status" value="1"/>
</dbReference>
<dbReference type="PROSITE" id="PS50977">
    <property type="entry name" value="HTH_TETR_2"/>
    <property type="match status" value="1"/>
</dbReference>
<proteinExistence type="predicted"/>
<evidence type="ECO:0000259" key="5">
    <source>
        <dbReference type="PROSITE" id="PS50977"/>
    </source>
</evidence>
<dbReference type="InterPro" id="IPR036271">
    <property type="entry name" value="Tet_transcr_reg_TetR-rel_C_sf"/>
</dbReference>
<dbReference type="SUPFAM" id="SSF46689">
    <property type="entry name" value="Homeodomain-like"/>
    <property type="match status" value="1"/>
</dbReference>
<keyword evidence="7" id="KW-1185">Reference proteome</keyword>
<dbReference type="Gene3D" id="1.10.357.10">
    <property type="entry name" value="Tetracycline Repressor, domain 2"/>
    <property type="match status" value="1"/>
</dbReference>
<dbReference type="InterPro" id="IPR001647">
    <property type="entry name" value="HTH_TetR"/>
</dbReference>
<dbReference type="Pfam" id="PF00440">
    <property type="entry name" value="TetR_N"/>
    <property type="match status" value="1"/>
</dbReference>
<evidence type="ECO:0000313" key="6">
    <source>
        <dbReference type="EMBL" id="GAA4397407.1"/>
    </source>
</evidence>
<protein>
    <submittedName>
        <fullName evidence="6">TetR/AcrR family transcriptional regulator</fullName>
    </submittedName>
</protein>
<evidence type="ECO:0000256" key="3">
    <source>
        <dbReference type="ARBA" id="ARBA00023163"/>
    </source>
</evidence>
<feature type="domain" description="HTH tetR-type" evidence="5">
    <location>
        <begin position="21"/>
        <end position="82"/>
    </location>
</feature>
<dbReference type="InterPro" id="IPR009057">
    <property type="entry name" value="Homeodomain-like_sf"/>
</dbReference>
<name>A0ABP8JXB6_9ACTN</name>
<feature type="DNA-binding region" description="H-T-H motif" evidence="4">
    <location>
        <begin position="45"/>
        <end position="64"/>
    </location>
</feature>
<comment type="caution">
    <text evidence="6">The sequence shown here is derived from an EMBL/GenBank/DDBJ whole genome shotgun (WGS) entry which is preliminary data.</text>
</comment>
<keyword evidence="1" id="KW-0805">Transcription regulation</keyword>
<keyword evidence="2 4" id="KW-0238">DNA-binding</keyword>
<dbReference type="EMBL" id="BAABFR010000055">
    <property type="protein sequence ID" value="GAA4397407.1"/>
    <property type="molecule type" value="Genomic_DNA"/>
</dbReference>
<evidence type="ECO:0000256" key="4">
    <source>
        <dbReference type="PROSITE-ProRule" id="PRU00335"/>
    </source>
</evidence>
<dbReference type="SUPFAM" id="SSF48498">
    <property type="entry name" value="Tetracyclin repressor-like, C-terminal domain"/>
    <property type="match status" value="1"/>
</dbReference>
<evidence type="ECO:0000313" key="7">
    <source>
        <dbReference type="Proteomes" id="UP001500635"/>
    </source>
</evidence>
<dbReference type="RefSeq" id="WP_344997894.1">
    <property type="nucleotide sequence ID" value="NZ_BAABFR010000055.1"/>
</dbReference>
<reference evidence="7" key="1">
    <citation type="journal article" date="2019" name="Int. J. Syst. Evol. Microbiol.">
        <title>The Global Catalogue of Microorganisms (GCM) 10K type strain sequencing project: providing services to taxonomists for standard genome sequencing and annotation.</title>
        <authorList>
            <consortium name="The Broad Institute Genomics Platform"/>
            <consortium name="The Broad Institute Genome Sequencing Center for Infectious Disease"/>
            <person name="Wu L."/>
            <person name="Ma J."/>
        </authorList>
    </citation>
    <scope>NUCLEOTIDE SEQUENCE [LARGE SCALE GENOMIC DNA]</scope>
    <source>
        <strain evidence="7">JCM 17688</strain>
    </source>
</reference>
<evidence type="ECO:0000256" key="2">
    <source>
        <dbReference type="ARBA" id="ARBA00023125"/>
    </source>
</evidence>
<sequence>MTRAADTPTSGYAERWKSHNVERRAAILAAAADLVEQSPPGADVPVQRVADQAGVAKSVVYRQFKGKDDLERTLRQFVLDQFADELETDLDISHGSLRSILARTIDSAATWMSEHPRLVELLRAGPAAASPDAPDAIGELKRRIVQRSDDTIAALAVATGADRSAFEAIPFVVVNMVEATLTSWIRGESAATVRSRDEMVAALTDITWFILDGAAHTIGVTVDPDEELATVVAGLTVPQDTIQTV</sequence>
<gene>
    <name evidence="6" type="ORF">GCM10023147_32730</name>
</gene>
<evidence type="ECO:0000256" key="1">
    <source>
        <dbReference type="ARBA" id="ARBA00023015"/>
    </source>
</evidence>
<dbReference type="InterPro" id="IPR050109">
    <property type="entry name" value="HTH-type_TetR-like_transc_reg"/>
</dbReference>